<dbReference type="Pfam" id="PF01965">
    <property type="entry name" value="DJ-1_PfpI"/>
    <property type="match status" value="1"/>
</dbReference>
<proteinExistence type="predicted"/>
<dbReference type="RefSeq" id="WP_013334262.1">
    <property type="nucleotide sequence ID" value="NC_014533.1"/>
</dbReference>
<accession>E0UKN2</accession>
<dbReference type="AlphaFoldDB" id="E0UKN2"/>
<feature type="domain" description="DJ-1/PfpI" evidence="1">
    <location>
        <begin position="5"/>
        <end position="152"/>
    </location>
</feature>
<dbReference type="Gene3D" id="3.40.50.880">
    <property type="match status" value="1"/>
</dbReference>
<keyword evidence="3" id="KW-1185">Reference proteome</keyword>
<keyword evidence="2" id="KW-0614">Plasmid</keyword>
<dbReference type="OrthoDB" id="9792284at2"/>
<dbReference type="InterPro" id="IPR002818">
    <property type="entry name" value="DJ-1/PfpI"/>
</dbReference>
<dbReference type="PANTHER" id="PTHR43130:SF3">
    <property type="entry name" value="HTH-TYPE TRANSCRIPTIONAL REGULATOR RV1931C"/>
    <property type="match status" value="1"/>
</dbReference>
<dbReference type="InterPro" id="IPR029062">
    <property type="entry name" value="Class_I_gatase-like"/>
</dbReference>
<dbReference type="SUPFAM" id="SSF52317">
    <property type="entry name" value="Class I glutamine amidotransferase-like"/>
    <property type="match status" value="1"/>
</dbReference>
<dbReference type="PANTHER" id="PTHR43130">
    <property type="entry name" value="ARAC-FAMILY TRANSCRIPTIONAL REGULATOR"/>
    <property type="match status" value="1"/>
</dbReference>
<gene>
    <name evidence="2" type="ordered locus">Cyan7822_5647</name>
</gene>
<evidence type="ECO:0000313" key="3">
    <source>
        <dbReference type="Proteomes" id="UP000008206"/>
    </source>
</evidence>
<organism evidence="2 3">
    <name type="scientific">Gloeothece verrucosa (strain PCC 7822)</name>
    <name type="common">Cyanothece sp. (strain PCC 7822)</name>
    <dbReference type="NCBI Taxonomy" id="497965"/>
    <lineage>
        <taxon>Bacteria</taxon>
        <taxon>Bacillati</taxon>
        <taxon>Cyanobacteriota</taxon>
        <taxon>Cyanophyceae</taxon>
        <taxon>Oscillatoriophycideae</taxon>
        <taxon>Chroococcales</taxon>
        <taxon>Aphanothecaceae</taxon>
        <taxon>Gloeothece</taxon>
        <taxon>Gloeothece verrucosa</taxon>
    </lineage>
</organism>
<reference evidence="3" key="1">
    <citation type="journal article" date="2011" name="MBio">
        <title>Novel metabolic attributes of the genus Cyanothece, comprising a group of unicellular nitrogen-fixing Cyanobacteria.</title>
        <authorList>
            <person name="Bandyopadhyay A."/>
            <person name="Elvitigala T."/>
            <person name="Welsh E."/>
            <person name="Stockel J."/>
            <person name="Liberton M."/>
            <person name="Min H."/>
            <person name="Sherman L.A."/>
            <person name="Pakrasi H.B."/>
        </authorList>
    </citation>
    <scope>NUCLEOTIDE SEQUENCE [LARGE SCALE GENOMIC DNA]</scope>
    <source>
        <strain evidence="3">PCC 7822</strain>
        <plasmid evidence="3">Cy782201</plasmid>
    </source>
</reference>
<dbReference type="EMBL" id="CP002199">
    <property type="protein sequence ID" value="ADN17512.1"/>
    <property type="molecule type" value="Genomic_DNA"/>
</dbReference>
<dbReference type="HOGENOM" id="CLU_1169124_0_0_3"/>
<dbReference type="KEGG" id="cyj:Cyan7822_5647"/>
<protein>
    <submittedName>
        <fullName evidence="2">ThiJ/PfpI domain protein</fullName>
    </submittedName>
</protein>
<dbReference type="Proteomes" id="UP000008206">
    <property type="component" value="Plasmid Cy782201"/>
</dbReference>
<sequence length="237" mass="26025">MSIKTVGILAYHRCSESDTIVAFEVLRGVPVLLELLGRKDEAPEVKLVALDDGPIELQMGSRVEPHAVLKDDDLFDVLYVPGGQGSGKAIADERVLNCIRRHKQQGKFIAANCVGVGIIHRAGVIGDAQVTCSPPVLRRLKEEGINVINPRTMWLGAPEHKLWTMAGGSSINAGTMALVNFLWGEEIGKELSMWFDSRCAVGYVLFTNEGPEYFLYPEAEKKIQDDTADNLLPPLKK</sequence>
<dbReference type="InterPro" id="IPR052158">
    <property type="entry name" value="INH-QAR"/>
</dbReference>
<name>E0UKN2_GLOV7</name>
<evidence type="ECO:0000313" key="2">
    <source>
        <dbReference type="EMBL" id="ADN17512.1"/>
    </source>
</evidence>
<evidence type="ECO:0000259" key="1">
    <source>
        <dbReference type="Pfam" id="PF01965"/>
    </source>
</evidence>
<geneLocation type="plasmid" evidence="2 3">
    <name>Cy782201</name>
</geneLocation>